<keyword evidence="2" id="KW-0285">Flavoprotein</keyword>
<reference evidence="7 8" key="1">
    <citation type="submission" date="2016-05" db="EMBL/GenBank/DDBJ databases">
        <title>Diversity and Homogeneity among Thermoacidophilic Verrucomicrobia Methanotrophs Linked with Geographical Origin.</title>
        <authorList>
            <person name="Erikstad H.-A."/>
            <person name="Smestad N.B."/>
            <person name="Ceballos R.M."/>
            <person name="Birkeland N.-K."/>
        </authorList>
    </citation>
    <scope>NUCLEOTIDE SEQUENCE [LARGE SCALE GENOMIC DNA]</scope>
    <source>
        <strain evidence="7 8">Phi</strain>
    </source>
</reference>
<dbReference type="GO" id="GO:0050660">
    <property type="term" value="F:flavin adenine dinucleotide binding"/>
    <property type="evidence" value="ECO:0007669"/>
    <property type="project" value="InterPro"/>
</dbReference>
<evidence type="ECO:0000259" key="5">
    <source>
        <dbReference type="Pfam" id="PF00732"/>
    </source>
</evidence>
<evidence type="ECO:0000256" key="4">
    <source>
        <dbReference type="ARBA" id="ARBA00023002"/>
    </source>
</evidence>
<dbReference type="Proteomes" id="UP000297713">
    <property type="component" value="Unassembled WGS sequence"/>
</dbReference>
<dbReference type="EMBL" id="LXQC01000046">
    <property type="protein sequence ID" value="TFE72051.1"/>
    <property type="molecule type" value="Genomic_DNA"/>
</dbReference>
<dbReference type="OrthoDB" id="9787779at2"/>
<dbReference type="InterPro" id="IPR036188">
    <property type="entry name" value="FAD/NAD-bd_sf"/>
</dbReference>
<sequence length="526" mass="57933">MGVLSSNETVDVCVIGTGAGGGNLIRELCLQGVKVTALEAGPRLVPEKDFENDEWAMFLKTAWLDPRETQGKDITGLATWTCKTVGGTTLHWAGASLRIQPWEFKVKSIYGDIPQANLVDWPIRLEELVPYYEKAEKVLGVSGRIMPFQPGNTNFLVMKKGAEKLGIKATAGFMAINSLPYDGRPPCDQCGFCFQGCTIKAKWNVLYEAIPKAEQTGNLDLRPQCQAIRIETDSSKRANKVIYADAQGKLHQIKAKVICVACNSIETARLLLNSESSHFPHGLANGSGMVGKNYMRHLTASSYALFPNPVHAYKGITMMGLIDEFAKNEPKRGFVGGFHLETIMLGPAFLSVFIRPGPATSTSQAKALWGKPLQNLMDNYTHVAGMWIVGEDLPQLSNGVTLHKEKKDRFGMPIPIITFNDHPNDKRMREFGWKKAREIYEAAGAIEVYDTPPYPATHNLGTCRMGNDPETSVTNSYGQCHEVKNLFISDGSVFPTGACENPTLTISALAIRQAEYIIKEMKALRL</sequence>
<dbReference type="GO" id="GO:0016614">
    <property type="term" value="F:oxidoreductase activity, acting on CH-OH group of donors"/>
    <property type="evidence" value="ECO:0007669"/>
    <property type="project" value="InterPro"/>
</dbReference>
<evidence type="ECO:0000259" key="6">
    <source>
        <dbReference type="Pfam" id="PF05199"/>
    </source>
</evidence>
<dbReference type="Pfam" id="PF05199">
    <property type="entry name" value="GMC_oxred_C"/>
    <property type="match status" value="1"/>
</dbReference>
<feature type="domain" description="Glucose-methanol-choline oxidoreductase N-terminal" evidence="5">
    <location>
        <begin position="124"/>
        <end position="298"/>
    </location>
</feature>
<dbReference type="InterPro" id="IPR007867">
    <property type="entry name" value="GMC_OxRtase_C"/>
</dbReference>
<evidence type="ECO:0000313" key="7">
    <source>
        <dbReference type="EMBL" id="TFE72051.1"/>
    </source>
</evidence>
<dbReference type="InterPro" id="IPR000172">
    <property type="entry name" value="GMC_OxRdtase_N"/>
</dbReference>
<gene>
    <name evidence="7" type="ORF">A7Q10_03815</name>
</gene>
<evidence type="ECO:0000256" key="1">
    <source>
        <dbReference type="ARBA" id="ARBA00010790"/>
    </source>
</evidence>
<dbReference type="PANTHER" id="PTHR46056:SF12">
    <property type="entry name" value="LONG-CHAIN-ALCOHOL OXIDASE"/>
    <property type="match status" value="1"/>
</dbReference>
<keyword evidence="4" id="KW-0560">Oxidoreductase</keyword>
<proteinExistence type="inferred from homology"/>
<comment type="similarity">
    <text evidence="1">Belongs to the GMC oxidoreductase family.</text>
</comment>
<keyword evidence="8" id="KW-1185">Reference proteome</keyword>
<evidence type="ECO:0000256" key="3">
    <source>
        <dbReference type="ARBA" id="ARBA00022827"/>
    </source>
</evidence>
<dbReference type="SUPFAM" id="SSF54373">
    <property type="entry name" value="FAD-linked reductases, C-terminal domain"/>
    <property type="match status" value="1"/>
</dbReference>
<name>A0A4Y8PHE7_9BACT</name>
<dbReference type="PANTHER" id="PTHR46056">
    <property type="entry name" value="LONG-CHAIN-ALCOHOL OXIDASE"/>
    <property type="match status" value="1"/>
</dbReference>
<feature type="domain" description="Glucose-methanol-choline oxidoreductase C-terminal" evidence="6">
    <location>
        <begin position="396"/>
        <end position="510"/>
    </location>
</feature>
<dbReference type="SUPFAM" id="SSF51905">
    <property type="entry name" value="FAD/NAD(P)-binding domain"/>
    <property type="match status" value="1"/>
</dbReference>
<evidence type="ECO:0000313" key="8">
    <source>
        <dbReference type="Proteomes" id="UP000297713"/>
    </source>
</evidence>
<evidence type="ECO:0000256" key="2">
    <source>
        <dbReference type="ARBA" id="ARBA00022630"/>
    </source>
</evidence>
<dbReference type="RefSeq" id="WP_134439088.1">
    <property type="nucleotide sequence ID" value="NZ_LXQC01000046.1"/>
</dbReference>
<dbReference type="AlphaFoldDB" id="A0A4Y8PHE7"/>
<organism evidence="7 8">
    <name type="scientific">Methylacidiphilum caldifontis</name>
    <dbReference type="NCBI Taxonomy" id="2795386"/>
    <lineage>
        <taxon>Bacteria</taxon>
        <taxon>Pseudomonadati</taxon>
        <taxon>Verrucomicrobiota</taxon>
        <taxon>Methylacidiphilae</taxon>
        <taxon>Methylacidiphilales</taxon>
        <taxon>Methylacidiphilaceae</taxon>
        <taxon>Methylacidiphilum (ex Ratnadevi et al. 2023)</taxon>
    </lineage>
</organism>
<keyword evidence="3" id="KW-0274">FAD</keyword>
<dbReference type="Gene3D" id="3.50.50.60">
    <property type="entry name" value="FAD/NAD(P)-binding domain"/>
    <property type="match status" value="2"/>
</dbReference>
<dbReference type="Pfam" id="PF00732">
    <property type="entry name" value="GMC_oxred_N"/>
    <property type="match status" value="1"/>
</dbReference>
<protein>
    <submittedName>
        <fullName evidence="7">2-keto-gluconate dehydrogenase</fullName>
    </submittedName>
</protein>
<accession>A0A4Y8PHE7</accession>
<comment type="caution">
    <text evidence="7">The sequence shown here is derived from an EMBL/GenBank/DDBJ whole genome shotgun (WGS) entry which is preliminary data.</text>
</comment>